<evidence type="ECO:0000256" key="1">
    <source>
        <dbReference type="SAM" id="MobiDB-lite"/>
    </source>
</evidence>
<dbReference type="AlphaFoldDB" id="A0A1L5BU34"/>
<dbReference type="SUPFAM" id="SSF47473">
    <property type="entry name" value="EF-hand"/>
    <property type="match status" value="1"/>
</dbReference>
<name>A0A1L5BU34_SPHIB</name>
<accession>A0A1L5BU34</accession>
<dbReference type="InterPro" id="IPR002048">
    <property type="entry name" value="EF_hand_dom"/>
</dbReference>
<dbReference type="Gene3D" id="1.10.238.10">
    <property type="entry name" value="EF-hand"/>
    <property type="match status" value="2"/>
</dbReference>
<feature type="domain" description="EF-hand" evidence="3">
    <location>
        <begin position="162"/>
        <end position="197"/>
    </location>
</feature>
<dbReference type="EMBL" id="CP013070">
    <property type="protein sequence ID" value="APL96367.1"/>
    <property type="molecule type" value="Genomic_DNA"/>
</dbReference>
<dbReference type="RefSeq" id="WP_007682563.1">
    <property type="nucleotide sequence ID" value="NZ_CP013070.1"/>
</dbReference>
<reference evidence="4 5" key="1">
    <citation type="journal article" date="2012" name="J. Bacteriol.">
        <title>Genome sequence of Sphingobium indicum B90A, a hexachlorocyclohexane-degrading bacterium.</title>
        <authorList>
            <person name="Anand S."/>
            <person name="Sangwan N."/>
            <person name="Lata P."/>
            <person name="Kaur J."/>
            <person name="Dua A."/>
            <person name="Singh A.K."/>
            <person name="Verma M."/>
            <person name="Kaur J."/>
            <person name="Khurana J.P."/>
            <person name="Khurana P."/>
            <person name="Mathur S."/>
            <person name="Lal R."/>
        </authorList>
    </citation>
    <scope>NUCLEOTIDE SEQUENCE [LARGE SCALE GENOMIC DNA]</scope>
    <source>
        <strain evidence="5">DSM 16412 / CCM 7286 / MTCC 6364 / B90A</strain>
    </source>
</reference>
<dbReference type="SMART" id="SM00054">
    <property type="entry name" value="EFh"/>
    <property type="match status" value="3"/>
</dbReference>
<sequence length="208" mass="22356">MIRKFMTTVALGSLFVGGLAASHLAFAQDAGPRGGGMLMMADADKDGAVTKAELTAALETRFARLDANKDGKLDQADRDMLRQQRLDKRFAALDADKNGQISKAEFAAGHQGRDGMRDRMGKPGGPEGRGWRHRGGGHHDMGEGMRGGPGDAVKKDGITKAEFLARPLALFDKADANHDGKVTAEEMKAARQAFRDGWKDRRATPPAN</sequence>
<feature type="compositionally biased region" description="Basic and acidic residues" evidence="1">
    <location>
        <begin position="111"/>
        <end position="121"/>
    </location>
</feature>
<evidence type="ECO:0000313" key="5">
    <source>
        <dbReference type="Proteomes" id="UP000004550"/>
    </source>
</evidence>
<feature type="domain" description="EF-hand" evidence="3">
    <location>
        <begin position="81"/>
        <end position="116"/>
    </location>
</feature>
<dbReference type="PROSITE" id="PS50222">
    <property type="entry name" value="EF_HAND_2"/>
    <property type="match status" value="2"/>
</dbReference>
<dbReference type="KEGG" id="sinb:SIDU_12755"/>
<dbReference type="PROSITE" id="PS00018">
    <property type="entry name" value="EF_HAND_1"/>
    <property type="match status" value="3"/>
</dbReference>
<keyword evidence="2" id="KW-0732">Signal</keyword>
<evidence type="ECO:0000313" key="4">
    <source>
        <dbReference type="EMBL" id="APL96367.1"/>
    </source>
</evidence>
<feature type="signal peptide" evidence="2">
    <location>
        <begin position="1"/>
        <end position="27"/>
    </location>
</feature>
<dbReference type="GO" id="GO:0005509">
    <property type="term" value="F:calcium ion binding"/>
    <property type="evidence" value="ECO:0007669"/>
    <property type="project" value="InterPro"/>
</dbReference>
<proteinExistence type="predicted"/>
<gene>
    <name evidence="4" type="ORF">SIDU_12755</name>
</gene>
<protein>
    <submittedName>
        <fullName evidence="4">Calcium-binding protein</fullName>
    </submittedName>
</protein>
<dbReference type="Proteomes" id="UP000004550">
    <property type="component" value="Chromosome"/>
</dbReference>
<evidence type="ECO:0000259" key="3">
    <source>
        <dbReference type="PROSITE" id="PS50222"/>
    </source>
</evidence>
<evidence type="ECO:0000256" key="2">
    <source>
        <dbReference type="SAM" id="SignalP"/>
    </source>
</evidence>
<dbReference type="InterPro" id="IPR018247">
    <property type="entry name" value="EF_Hand_1_Ca_BS"/>
</dbReference>
<organism evidence="4 5">
    <name type="scientific">Sphingobium indicum (strain DSM 16412 / CCM 7286 / MTCC 6364 / B90A)</name>
    <dbReference type="NCBI Taxonomy" id="861109"/>
    <lineage>
        <taxon>Bacteria</taxon>
        <taxon>Pseudomonadati</taxon>
        <taxon>Pseudomonadota</taxon>
        <taxon>Alphaproteobacteria</taxon>
        <taxon>Sphingomonadales</taxon>
        <taxon>Sphingomonadaceae</taxon>
        <taxon>Sphingobium</taxon>
    </lineage>
</organism>
<feature type="region of interest" description="Disordered" evidence="1">
    <location>
        <begin position="108"/>
        <end position="149"/>
    </location>
</feature>
<dbReference type="Pfam" id="PF13202">
    <property type="entry name" value="EF-hand_5"/>
    <property type="match status" value="4"/>
</dbReference>
<feature type="chain" id="PRO_5009860315" evidence="2">
    <location>
        <begin position="28"/>
        <end position="208"/>
    </location>
</feature>
<dbReference type="InterPro" id="IPR011992">
    <property type="entry name" value="EF-hand-dom_pair"/>
</dbReference>